<comment type="subcellular location">
    <subcellularLocation>
        <location evidence="1">Membrane</location>
        <topology evidence="1">Multi-pass membrane protein</topology>
    </subcellularLocation>
</comment>
<feature type="transmembrane region" description="Helical" evidence="5">
    <location>
        <begin position="282"/>
        <end position="301"/>
    </location>
</feature>
<evidence type="ECO:0000256" key="5">
    <source>
        <dbReference type="SAM" id="Phobius"/>
    </source>
</evidence>
<dbReference type="NCBIfam" id="TIGR00803">
    <property type="entry name" value="nst"/>
    <property type="match status" value="1"/>
</dbReference>
<sequence>MGVSQAGVVKWSALLLMLVQNAAFVLVMRYSRQQQKDTHGSTYNISMVVTLQELFKMLLCAAILFGQTCSCRSVFLTLRHSSEVVRMAIPAACFTLQNNLLYVALSNLDPLLFQISYQVKTLLTVLLSVKMLGRIFSKWQWFSQVLLTLGIVLVQLNEETPKAGAVEKTARSPMLGMAAVLCAAFSSSFASVYFERVLKARTRDGASVAPATSLWHRNMQLCAWTVPMNLLLAALQGDVAKTLADPLRGFELSTWCVIVVNGIGGLLVAVVIKYADNIWKGFATAGAIILTGTLAPALGLGPPPNRLLVVGTGCVVGSLVLYSSAPLARPKNPLSEPLVQTQCAKNTE</sequence>
<evidence type="ECO:0008006" key="7">
    <source>
        <dbReference type="Google" id="ProtNLM"/>
    </source>
</evidence>
<dbReference type="GO" id="GO:0000139">
    <property type="term" value="C:Golgi membrane"/>
    <property type="evidence" value="ECO:0007669"/>
    <property type="project" value="InterPro"/>
</dbReference>
<evidence type="ECO:0000256" key="4">
    <source>
        <dbReference type="ARBA" id="ARBA00023136"/>
    </source>
</evidence>
<protein>
    <recommendedName>
        <fullName evidence="7">UDP-galactose transporter</fullName>
    </recommendedName>
</protein>
<evidence type="ECO:0000313" key="6">
    <source>
        <dbReference type="EMBL" id="CAD8607964.1"/>
    </source>
</evidence>
<feature type="transmembrane region" description="Helical" evidence="5">
    <location>
        <begin position="43"/>
        <end position="66"/>
    </location>
</feature>
<feature type="transmembrane region" description="Helical" evidence="5">
    <location>
        <begin position="307"/>
        <end position="325"/>
    </location>
</feature>
<dbReference type="InterPro" id="IPR037185">
    <property type="entry name" value="EmrE-like"/>
</dbReference>
<feature type="transmembrane region" description="Helical" evidence="5">
    <location>
        <begin position="139"/>
        <end position="156"/>
    </location>
</feature>
<dbReference type="EMBL" id="HBEY01023820">
    <property type="protein sequence ID" value="CAD8607964.1"/>
    <property type="molecule type" value="Transcribed_RNA"/>
</dbReference>
<evidence type="ECO:0000256" key="3">
    <source>
        <dbReference type="ARBA" id="ARBA00022989"/>
    </source>
</evidence>
<proteinExistence type="predicted"/>
<dbReference type="SUPFAM" id="SSF103481">
    <property type="entry name" value="Multidrug resistance efflux transporter EmrE"/>
    <property type="match status" value="1"/>
</dbReference>
<gene>
    <name evidence="6" type="ORF">CPEL01642_LOCUS11341</name>
</gene>
<dbReference type="PIRSF" id="PIRSF005799">
    <property type="entry name" value="UDP-gal_transpt"/>
    <property type="match status" value="1"/>
</dbReference>
<keyword evidence="3 5" id="KW-1133">Transmembrane helix</keyword>
<organism evidence="6">
    <name type="scientific">Coccolithus braarudii</name>
    <dbReference type="NCBI Taxonomy" id="221442"/>
    <lineage>
        <taxon>Eukaryota</taxon>
        <taxon>Haptista</taxon>
        <taxon>Haptophyta</taxon>
        <taxon>Prymnesiophyceae</taxon>
        <taxon>Coccolithales</taxon>
        <taxon>Coccolithaceae</taxon>
        <taxon>Coccolithus</taxon>
    </lineage>
</organism>
<dbReference type="PANTHER" id="PTHR10231">
    <property type="entry name" value="NUCLEOTIDE-SUGAR TRANSMEMBRANE TRANSPORTER"/>
    <property type="match status" value="1"/>
</dbReference>
<evidence type="ECO:0000256" key="2">
    <source>
        <dbReference type="ARBA" id="ARBA00022692"/>
    </source>
</evidence>
<dbReference type="AlphaFoldDB" id="A0A7S0Q3N7"/>
<name>A0A7S0Q3N7_9EUKA</name>
<accession>A0A7S0Q3N7</accession>
<evidence type="ECO:0000256" key="1">
    <source>
        <dbReference type="ARBA" id="ARBA00004141"/>
    </source>
</evidence>
<keyword evidence="2 5" id="KW-0812">Transmembrane</keyword>
<reference evidence="6" key="1">
    <citation type="submission" date="2021-01" db="EMBL/GenBank/DDBJ databases">
        <authorList>
            <person name="Corre E."/>
            <person name="Pelletier E."/>
            <person name="Niang G."/>
            <person name="Scheremetjew M."/>
            <person name="Finn R."/>
            <person name="Kale V."/>
            <person name="Holt S."/>
            <person name="Cochrane G."/>
            <person name="Meng A."/>
            <person name="Brown T."/>
            <person name="Cohen L."/>
        </authorList>
    </citation>
    <scope>NUCLEOTIDE SEQUENCE</scope>
    <source>
        <strain evidence="6">PLY182g</strain>
    </source>
</reference>
<feature type="transmembrane region" description="Helical" evidence="5">
    <location>
        <begin position="176"/>
        <end position="194"/>
    </location>
</feature>
<dbReference type="InterPro" id="IPR007271">
    <property type="entry name" value="Nuc_sug_transpt"/>
</dbReference>
<feature type="transmembrane region" description="Helical" evidence="5">
    <location>
        <begin position="252"/>
        <end position="275"/>
    </location>
</feature>
<dbReference type="GO" id="GO:0015165">
    <property type="term" value="F:pyrimidine nucleotide-sugar transmembrane transporter activity"/>
    <property type="evidence" value="ECO:0007669"/>
    <property type="project" value="InterPro"/>
</dbReference>
<keyword evidence="4 5" id="KW-0472">Membrane</keyword>
<dbReference type="Pfam" id="PF04142">
    <property type="entry name" value="Nuc_sug_transp"/>
    <property type="match status" value="1"/>
</dbReference>
<feature type="transmembrane region" description="Helical" evidence="5">
    <location>
        <begin position="12"/>
        <end position="31"/>
    </location>
</feature>